<dbReference type="Pfam" id="PF26103">
    <property type="entry name" value="TPR_Epg5"/>
    <property type="match status" value="1"/>
</dbReference>
<keyword evidence="2" id="KW-0072">Autophagy</keyword>
<dbReference type="PANTHER" id="PTHR31139">
    <property type="entry name" value="ECTOPIC P GRANULES PROTEIN 5 HOMOLOG"/>
    <property type="match status" value="1"/>
</dbReference>
<dbReference type="PANTHER" id="PTHR31139:SF4">
    <property type="entry name" value="ECTOPIC P GRANULES PROTEIN 5 HOMOLOG"/>
    <property type="match status" value="1"/>
</dbReference>
<feature type="compositionally biased region" description="Basic and acidic residues" evidence="3">
    <location>
        <begin position="151"/>
        <end position="170"/>
    </location>
</feature>
<evidence type="ECO:0000259" key="4">
    <source>
        <dbReference type="Pfam" id="PF26103"/>
    </source>
</evidence>
<protein>
    <submittedName>
        <fullName evidence="7">Ectopic P granules protein 5 homolog isoform X1</fullName>
    </submittedName>
</protein>
<gene>
    <name evidence="7" type="primary">LOC100643046</name>
</gene>
<dbReference type="OrthoDB" id="75419at2759"/>
<organism evidence="6 7">
    <name type="scientific">Bombus terrestris</name>
    <name type="common">Buff-tailed bumblebee</name>
    <name type="synonym">Apis terrestris</name>
    <dbReference type="NCBI Taxonomy" id="30195"/>
    <lineage>
        <taxon>Eukaryota</taxon>
        <taxon>Metazoa</taxon>
        <taxon>Ecdysozoa</taxon>
        <taxon>Arthropoda</taxon>
        <taxon>Hexapoda</taxon>
        <taxon>Insecta</taxon>
        <taxon>Pterygota</taxon>
        <taxon>Neoptera</taxon>
        <taxon>Endopterygota</taxon>
        <taxon>Hymenoptera</taxon>
        <taxon>Apocrita</taxon>
        <taxon>Aculeata</taxon>
        <taxon>Apoidea</taxon>
        <taxon>Anthophila</taxon>
        <taxon>Apidae</taxon>
        <taxon>Bombus</taxon>
        <taxon>Bombus</taxon>
    </lineage>
</organism>
<dbReference type="InterPro" id="IPR059030">
    <property type="entry name" value="TPR_Epg5_mid"/>
</dbReference>
<name>A0A9B2MN61_BOMTE</name>
<sequence>MEILKQRQKKKEEKTKLSIEQQIPDVPTLEEFECLLEESPTNYPKGEGIENMESELHSAAIDTELYEQQSIQTTTEETKGSQVTNIKNEIDVKIGNDLTSSLNNLEGNVEKVTTSISMIELIDNTSDALNNGTATPNLSQTTSNISNSKNLTHERETKNLKQKKERERNNQSDSIINEIDDMHTAFEEIMPFTESQLASLYTNKELALIDIFISEFIEEQLKSSTIRQQHKFQQLLTNYLRVRNHLIINSHELEILKTSCKELQKQLWRLDKACIRETGECQDGNPVFATHEYCTAHFNKQAFSALTQNLSTIKDLLYNTQVLYCYEAEMFRFQIEQYVQRVYDSCHEFVEFPSGIEGVNLLPLHISSQAITQLTELRMCITILFNFQRKLLKDGKFVADTREWLEKLIAVLLKIATWQDHLFILNHILRCPGGVMNWAHSFVQVPIHPDLGKLGVSPLNDPYLDHVVTILAVILLPIKDRDKFLEQVQQSLQDTGCSPGDTVWLMLDEEGEEDEDIANIGANLFESDLISLLNQIPFTKVFQQVLCIRYKNRVYYQNKTYVTHYHLFRMFAFFTTVIRLLKQGLKTYDSPRYRQLTKRLSALIRDIVQYASDQWEEFDKNQNTHTSILIKLQLEFDCLFLKAVLYIFSSRRLGAWQYLASMPYHVISSNSLWQIFYILHTDCTQVDMHITNKYIHDWINELNSSQIRAKFEEKLSSMPGDESYFLLTTFANMALARTDKDYDFIRTTTIDLFQIGFLSEKTQDSCSKDARSLLSNLTNKYPSLLSDILLKLRDNFVSAGKLSLYLFTDLKLHKWVPDEKDIVILSTWLNQYPLTSTENQLARLILTNLNWGFNESGNLHLPIYLHRRIALLTVELTMKYVPDSSVQNTSLLVEGVKQVSTMIRPQTAEHIFSLWAWDMISKLRLHQLDQNEALCHFALSNPTAAFAHVPDMDSDSCLEILVIGTLEKQPIACYVATIMTLWGHSIPLICSKGFAQLEILQYHCKYEQVLICLHHIIPLFLGCIDSLFKNDKFISLVISLIAADRSYMKVAKSLITADFPGTILKQFSNMIHSHLYNYKKYCLQTPKDFVYLWLNVLVLVPDWNKDQSVMYLMDIVISAAFFHVDAKSIMDDMFQNLFSLAIEENNETTSNRNVMTSFGSFLNWATGSSNSVSLLGKSTQSVWVAYQVLLTEQRNREIKTGLWHEILKELSAQPKISLDSAMKRACAIVKMQPFGANGLSIYRWSQQALDTPIGHPILPLLWQNFFALFLARVPSMSGVHHGGIGEKFFEGMINLSYLKKLKKRLHDTTTYFQLKGEKELDNGVPITDDRRAFYFNAAKLYKTLSLWLEEPRLHEPGLYLPALPPQYMSQKLILLVQDNWTPWLEYIDYWAVQQNQEMAVQEWERTCCRNQENFDQKGRNVSISPPETDEPLQRIFKKLTTYKRPVSPPYYGHYHKNLIGTTKETVYNADLVIKEAVMCFQSILEYVETYNIMLLEHTAVNSGFLELVPILYKKNENQVTLHALCDPAPPNQKHSISGTPPTVHCAGPAVITIKVSEAHMSDPIDHMIKQNRAEYENLLIKATLPPSSMLICVSVFLDHLIGMLEHEVAVNRTNENTTALYKIQESGVKLFYCFIDHYTEEASICPITKQLMTTYLERLGQIFISGEETQGPQLLSTIIRKPNLGGLLGPYFTPVAGSASAFLQMYHTVVEFSMSTKVDLCFVLLSKFDVGIWLNYKRPRLSERSTFIHLIFRALCDMGLNPDETKLILHELFRNHLRLVLLHEFPEHYGEVLSVVLKNSERQDLSLDVWRDLLGALSGKSKNAFPSYSKIRDEIRHYATEQKLLSRQEIYDTAILLKRHFMQERLKYGLYGLYPKYRIYNEPLSTFLGMVGHALVALTLQSDRGSLGDQLCEKIWPVLSEMYSPWIAPYRTQDLKEPAAAWIQQLTDDRSVLLPWIVTDGPYANKFVAMFVECIRFIIDILPASSKILCFVWQFYVTNFAHDSVKDHILNVIHGNFLSLPWDRFYPSVNDVELMAKVIDQNLPDSHLFLGSVFTCVNWPLWINDLLASHPLVLIARMHVCLLNLLVKLSTEPNVRQTDKVIQLIMDTEKLSWHLLDASAYDPIIRWHTMNCDSRVVLYSYNEQCHPIDVAVHNLLKVAAGYDPVVGHLYPATVKKRQLYIHFTIKLLIACTVRNRPLLSTNPKVFNNTLSKMLDDMEAIIVNTVPESQQIAEASSLITELFCLMNQHGVLMEHLRTSWTLWLSKRTANNPILMSILKVIGTTVISPTIFGELMEAALESYFKFNSSEEVSPTWASVLTIFQSVIPRRPPLETFLISEGKLLTLYFILLKRLPLCQDIREEGVLLINLVDWISAIKPTNINEEKLPLFWAKTCELAYRQCQYNENTKTAARALKGLARSLLTIADDSAQGWGILGAIGLKKNSNLSIRCKFLSRAIGVYCLAQLPESKSEQQIVRFTPDSPGVASSKTNESNVLEIRPSTEAIKAMQALEGLLLNKQYVTLTADIERSIKLIRNPANSLHNATVILGVLTTELYNQRYLHVLID</sequence>
<evidence type="ECO:0000259" key="5">
    <source>
        <dbReference type="Pfam" id="PF26573"/>
    </source>
</evidence>
<evidence type="ECO:0000256" key="1">
    <source>
        <dbReference type="ARBA" id="ARBA00010948"/>
    </source>
</evidence>
<comment type="similarity">
    <text evidence="1">Belongs to the EPG5 family.</text>
</comment>
<dbReference type="KEGG" id="bter:100643046"/>
<evidence type="ECO:0000256" key="3">
    <source>
        <dbReference type="SAM" id="MobiDB-lite"/>
    </source>
</evidence>
<dbReference type="InterPro" id="IPR058750">
    <property type="entry name" value="TPR_Epg5"/>
</dbReference>
<feature type="compositionally biased region" description="Polar residues" evidence="3">
    <location>
        <begin position="132"/>
        <end position="150"/>
    </location>
</feature>
<dbReference type="GeneID" id="100643046"/>
<dbReference type="CTD" id="57724"/>
<dbReference type="Pfam" id="PF26106">
    <property type="entry name" value="TPR_Epg5_C"/>
    <property type="match status" value="1"/>
</dbReference>
<dbReference type="GO" id="GO:0005737">
    <property type="term" value="C:cytoplasm"/>
    <property type="evidence" value="ECO:0007669"/>
    <property type="project" value="TreeGrafter"/>
</dbReference>
<evidence type="ECO:0000256" key="2">
    <source>
        <dbReference type="ARBA" id="ARBA00023006"/>
    </source>
</evidence>
<feature type="region of interest" description="Disordered" evidence="3">
    <location>
        <begin position="132"/>
        <end position="173"/>
    </location>
</feature>
<feature type="domain" description="Epg5-like TPR" evidence="5">
    <location>
        <begin position="1197"/>
        <end position="1388"/>
    </location>
</feature>
<reference evidence="7" key="1">
    <citation type="submission" date="2025-08" db="UniProtKB">
        <authorList>
            <consortium name="RefSeq"/>
        </authorList>
    </citation>
    <scope>IDENTIFICATION</scope>
</reference>
<proteinExistence type="inferred from homology"/>
<evidence type="ECO:0000313" key="6">
    <source>
        <dbReference type="Proteomes" id="UP000835206"/>
    </source>
</evidence>
<dbReference type="Pfam" id="PF26573">
    <property type="entry name" value="TPR_Epg5_2"/>
    <property type="match status" value="1"/>
</dbReference>
<accession>A0A9B2MN61</accession>
<dbReference type="GO" id="GO:0097352">
    <property type="term" value="P:autophagosome maturation"/>
    <property type="evidence" value="ECO:0007669"/>
    <property type="project" value="TreeGrafter"/>
</dbReference>
<dbReference type="Proteomes" id="UP000835206">
    <property type="component" value="Chromosome 9"/>
</dbReference>
<feature type="domain" description="Epg5-like central TPR repeats" evidence="4">
    <location>
        <begin position="1667"/>
        <end position="2059"/>
    </location>
</feature>
<evidence type="ECO:0000313" key="7">
    <source>
        <dbReference type="RefSeq" id="XP_012167280.2"/>
    </source>
</evidence>
<keyword evidence="6" id="KW-1185">Reference proteome</keyword>
<dbReference type="RefSeq" id="XP_012167280.2">
    <property type="nucleotide sequence ID" value="XM_012311890.3"/>
</dbReference>
<dbReference type="InterPro" id="IPR051436">
    <property type="entry name" value="Autophagy-related_EPG5"/>
</dbReference>